<dbReference type="EMBL" id="JARWBG010000029">
    <property type="protein sequence ID" value="MDH2391629.1"/>
    <property type="molecule type" value="Genomic_DNA"/>
</dbReference>
<feature type="domain" description="Transposase IS116/IS110/IS902 C-terminal" evidence="2">
    <location>
        <begin position="202"/>
        <end position="286"/>
    </location>
</feature>
<dbReference type="Proteomes" id="UP001223144">
    <property type="component" value="Unassembled WGS sequence"/>
</dbReference>
<evidence type="ECO:0000313" key="4">
    <source>
        <dbReference type="Proteomes" id="UP001223144"/>
    </source>
</evidence>
<dbReference type="NCBIfam" id="NF033542">
    <property type="entry name" value="transpos_IS110"/>
    <property type="match status" value="1"/>
</dbReference>
<dbReference type="InterPro" id="IPR002525">
    <property type="entry name" value="Transp_IS110-like_N"/>
</dbReference>
<dbReference type="RefSeq" id="WP_279930533.1">
    <property type="nucleotide sequence ID" value="NZ_JARWBG010000029.1"/>
</dbReference>
<comment type="caution">
    <text evidence="3">The sequence shown here is derived from an EMBL/GenBank/DDBJ whole genome shotgun (WGS) entry which is preliminary data.</text>
</comment>
<evidence type="ECO:0000259" key="2">
    <source>
        <dbReference type="Pfam" id="PF02371"/>
    </source>
</evidence>
<feature type="domain" description="Transposase IS110-like N-terminal" evidence="1">
    <location>
        <begin position="74"/>
        <end position="138"/>
    </location>
</feature>
<dbReference type="InterPro" id="IPR047650">
    <property type="entry name" value="Transpos_IS110"/>
</dbReference>
<organism evidence="3 4">
    <name type="scientific">Streptomyces chengmaiensis</name>
    <dbReference type="NCBI Taxonomy" id="3040919"/>
    <lineage>
        <taxon>Bacteria</taxon>
        <taxon>Bacillati</taxon>
        <taxon>Actinomycetota</taxon>
        <taxon>Actinomycetes</taxon>
        <taxon>Kitasatosporales</taxon>
        <taxon>Streptomycetaceae</taxon>
        <taxon>Streptomyces</taxon>
    </lineage>
</organism>
<sequence>MILLGVDPHKSTHTATAVEPESNQQAGTMRIEASLTDYRRLLAWAKRWPRRKWAVENANGLGRHLAQWLIARGGRRKNDQIDAAAAATVAYLQGDGRDVEPEDHTTALALLDERRVNLAQARVRTVNQLHALLRDLLPGGAPTQLSADLAAKLLRSVRPVGDVEAVRKDIAWDLVAEIRKLDKQLTDNAARMQSLVETSGSTLMDTPGIGPVMAARLIGRTRQAHRFPSSAAFANYVGAAPVEIASADKARHRLSRSGDRQLNSVLHTIAVVQIRMLNSPGHAYYQRKLSEGKTAKEAKRCLKRRLADHVWRVMITDERRAKSCITQAA</sequence>
<evidence type="ECO:0000313" key="3">
    <source>
        <dbReference type="EMBL" id="MDH2391629.1"/>
    </source>
</evidence>
<dbReference type="InterPro" id="IPR003346">
    <property type="entry name" value="Transposase_20"/>
</dbReference>
<dbReference type="Pfam" id="PF01548">
    <property type="entry name" value="DEDD_Tnp_IS110"/>
    <property type="match status" value="1"/>
</dbReference>
<dbReference type="PANTHER" id="PTHR33055">
    <property type="entry name" value="TRANSPOSASE FOR INSERTION SEQUENCE ELEMENT IS1111A"/>
    <property type="match status" value="1"/>
</dbReference>
<reference evidence="3 4" key="1">
    <citation type="submission" date="2023-04" db="EMBL/GenBank/DDBJ databases">
        <title>Streptomyces chengmaiensis sp. nov. isolated from the stem of mangrove plant in Hainan.</title>
        <authorList>
            <person name="Huang X."/>
            <person name="Zhou S."/>
            <person name="Chu X."/>
            <person name="Xie Y."/>
            <person name="Lin Y."/>
        </authorList>
    </citation>
    <scope>NUCLEOTIDE SEQUENCE [LARGE SCALE GENOMIC DNA]</scope>
    <source>
        <strain evidence="3 4">HNM0663</strain>
    </source>
</reference>
<accession>A0ABT6HUB9</accession>
<proteinExistence type="predicted"/>
<dbReference type="PANTHER" id="PTHR33055:SF16">
    <property type="entry name" value="TRANSPOSASE FOR INSERTION SEQUENCE ELEMENT IS1547"/>
    <property type="match status" value="1"/>
</dbReference>
<protein>
    <submittedName>
        <fullName evidence="3">IS110 family transposase</fullName>
    </submittedName>
</protein>
<dbReference type="Pfam" id="PF02371">
    <property type="entry name" value="Transposase_20"/>
    <property type="match status" value="1"/>
</dbReference>
<gene>
    <name evidence="3" type="ORF">QCN29_23180</name>
</gene>
<keyword evidence="4" id="KW-1185">Reference proteome</keyword>
<name>A0ABT6HUB9_9ACTN</name>
<evidence type="ECO:0000259" key="1">
    <source>
        <dbReference type="Pfam" id="PF01548"/>
    </source>
</evidence>